<dbReference type="Pfam" id="PF03212">
    <property type="entry name" value="Pertactin"/>
    <property type="match status" value="1"/>
</dbReference>
<organism evidence="2 3">
    <name type="scientific">Fusobacterium necrophorum</name>
    <dbReference type="NCBI Taxonomy" id="859"/>
    <lineage>
        <taxon>Bacteria</taxon>
        <taxon>Fusobacteriati</taxon>
        <taxon>Fusobacteriota</taxon>
        <taxon>Fusobacteriia</taxon>
        <taxon>Fusobacteriales</taxon>
        <taxon>Fusobacteriaceae</taxon>
        <taxon>Fusobacterium</taxon>
    </lineage>
</organism>
<dbReference type="SMART" id="SM00869">
    <property type="entry name" value="Autotransporter"/>
    <property type="match status" value="1"/>
</dbReference>
<dbReference type="InterPro" id="IPR011050">
    <property type="entry name" value="Pectin_lyase_fold/virulence"/>
</dbReference>
<sequence>MTIKNKKYWSILSYLLIYSTTFSVNPKIIQNGVDKNGSGTIILEHDFTASEKKAEENQEHIDMLEMEGKIILSGPVDPFLNIYSGENALARTGVIFDFNTEEDDKNPSILQSKNIEMKNGTLQVIGNFWSYPNGNREASIEDSKISLVKNKKYYLYLSAFDAKMQEWYYNFMEDGIKKRVEDMRKESYQLGKRSNTAAAIQNAKLHLKNSEIKIDDIESNTPSLIISNYFSLNPDIQDKKFSPTKTGLKITRTGEKLAEGKYDLSLNGKISIESKFSDSFGINYYDKESVINWYNKRYDKDKGTPLFLLGKNAKLKAKTFEVDLLTELEGNRLLYPELKDITYNAKEDRMIVFEKDSEVELETFAFNRANVKFEGGKVKLKSDYEPDHFTKGITFFSGYSQIMGKAIFNIEGRSILRGVTNNNNSWFPDKNSIFTNLEVLPESKIDVSYIKDAARDGYFQIDAGVSNIKDTTLKGGEYKFTFNNNTKIYLGYSKRALEQEIEKATSDEKEKMLKGIGLTHASDADMYFKTGSTLYLYREKYANSTLKKNTEVKHSNDGKGNLLEFTGRLTFDNSKIHVRSNVKDELSDQLIATQYPILGEGAVLHLENKGEAAYTGKERIVLIKANKGTSSKIKFGLHNGKVTLGGFDYKLYERITENGKEYYLAHGVVEGVLPEKVSPKKFTSEITNTDGFVAVNPISEGETVKDKKIKAETKQDEYAITYKGDSEFENSQLAALGGKGILSSNAKLNLKNSTLMSNRGLALDGVGGKELLTADENSSLLLENSDGGSALSIKNAKAKLNNVKKAILRGSYAIYSNGGNISGNGVFDIDGNIYHKGNGGVNLTLEKGSVLNSPIIDIAGNTDSSKFHFKSGSRMFVNNYSNANMLFDQGSEIHFYTRNQESENLDILHHGNKVIFTEPIHFENTDLYFRTNIDKEESDQLEILGDLTGTSANLHLKNHAESEMPSGGKEVKLIYAKTPENFKWNLANQVEVGGYFYNAVVEQTSQGPDKDIISVRIGDAGTRKATLSSTAKGMISNTVSDYTMHHSLHDSIFDSLYSNDYSSERLHSIWAKTSGNSFETKDYGMKNEVNTILVGMDRALNKEEGLHGGIFAGNLHNMKKIATSSGKGSFQGFTSGAYLSYRGYLGFGDAFVAYTTGKSKYNVLDTASDRVTNDRESKYLGAGIRFGKQFFIDSAEHFYVEPSAKITYGRLNEESSKASNGLNTKVDAIKSWTTGAYAKLGYKNQFSFGKLNSYAKAGVTQEILGKYNVRLNQNGVEQIKLDGNTMNYGVGVEYNLGNNSVSLDFDVKNSPVLKNYYRVSLGYQYKF</sequence>
<dbReference type="SUPFAM" id="SSF51126">
    <property type="entry name" value="Pectin lyase-like"/>
    <property type="match status" value="2"/>
</dbReference>
<dbReference type="SUPFAM" id="SSF103515">
    <property type="entry name" value="Autotransporter"/>
    <property type="match status" value="1"/>
</dbReference>
<protein>
    <submittedName>
        <fullName evidence="2">Autotransporter outer membrane beta-barrel domain-containing protein</fullName>
    </submittedName>
</protein>
<dbReference type="InterPro" id="IPR012332">
    <property type="entry name" value="Autotransporter_pectin_lyase_C"/>
</dbReference>
<dbReference type="GO" id="GO:0019867">
    <property type="term" value="C:outer membrane"/>
    <property type="evidence" value="ECO:0007669"/>
    <property type="project" value="InterPro"/>
</dbReference>
<dbReference type="PROSITE" id="PS51208">
    <property type="entry name" value="AUTOTRANSPORTER"/>
    <property type="match status" value="1"/>
</dbReference>
<comment type="caution">
    <text evidence="2">The sequence shown here is derived from an EMBL/GenBank/DDBJ whole genome shotgun (WGS) entry which is preliminary data.</text>
</comment>
<dbReference type="Gene3D" id="2.40.128.130">
    <property type="entry name" value="Autotransporter beta-domain"/>
    <property type="match status" value="1"/>
</dbReference>
<proteinExistence type="predicted"/>
<dbReference type="InterPro" id="IPR006315">
    <property type="entry name" value="OM_autotransptr_brl_dom"/>
</dbReference>
<evidence type="ECO:0000259" key="1">
    <source>
        <dbReference type="PROSITE" id="PS51208"/>
    </source>
</evidence>
<dbReference type="RefSeq" id="WP_129490365.1">
    <property type="nucleotide sequence ID" value="NZ_SBAP01000002.1"/>
</dbReference>
<dbReference type="Gene3D" id="2.160.20.20">
    <property type="match status" value="2"/>
</dbReference>
<feature type="domain" description="Autotransporter" evidence="1">
    <location>
        <begin position="1062"/>
        <end position="1327"/>
    </location>
</feature>
<evidence type="ECO:0000313" key="3">
    <source>
        <dbReference type="Proteomes" id="UP000289216"/>
    </source>
</evidence>
<name>A0A4Q2L1P5_9FUSO</name>
<gene>
    <name evidence="2" type="ORF">EPT53_00985</name>
</gene>
<evidence type="ECO:0000313" key="2">
    <source>
        <dbReference type="EMBL" id="RXZ71359.1"/>
    </source>
</evidence>
<dbReference type="EMBL" id="SBAP01000002">
    <property type="protein sequence ID" value="RXZ71359.1"/>
    <property type="molecule type" value="Genomic_DNA"/>
</dbReference>
<dbReference type="InterPro" id="IPR036709">
    <property type="entry name" value="Autotransporte_beta_dom_sf"/>
</dbReference>
<dbReference type="InterPro" id="IPR004899">
    <property type="entry name" value="Pertactin_central"/>
</dbReference>
<accession>A0A4Q2L1P5</accession>
<dbReference type="Proteomes" id="UP000289216">
    <property type="component" value="Unassembled WGS sequence"/>
</dbReference>
<dbReference type="InterPro" id="IPR005546">
    <property type="entry name" value="Autotransporte_beta"/>
</dbReference>
<dbReference type="NCBIfam" id="TIGR01414">
    <property type="entry name" value="autotrans_barl"/>
    <property type="match status" value="2"/>
</dbReference>
<reference evidence="2 3" key="1">
    <citation type="submission" date="2019-01" db="EMBL/GenBank/DDBJ databases">
        <title>Fusobacterium necrophorum Isolated From the Uterus of Dairy Cows.</title>
        <authorList>
            <person name="Francis A.M."/>
        </authorList>
    </citation>
    <scope>NUCLEOTIDE SEQUENCE [LARGE SCALE GENOMIC DNA]</scope>
    <source>
        <strain evidence="2 3">KG35</strain>
    </source>
</reference>